<keyword evidence="4 10" id="KW-0812">Transmembrane</keyword>
<evidence type="ECO:0000256" key="4">
    <source>
        <dbReference type="ARBA" id="ARBA00022692"/>
    </source>
</evidence>
<feature type="transmembrane region" description="Helical" evidence="10">
    <location>
        <begin position="313"/>
        <end position="331"/>
    </location>
</feature>
<feature type="domain" description="Calcineurin-like phosphoesterase" evidence="11">
    <location>
        <begin position="40"/>
        <end position="263"/>
    </location>
</feature>
<dbReference type="PANTHER" id="PTHR13315:SF0">
    <property type="entry name" value="METALLOPHOSPHOESTERASE 1"/>
    <property type="match status" value="1"/>
</dbReference>
<dbReference type="Gene3D" id="3.60.21.10">
    <property type="match status" value="1"/>
</dbReference>
<evidence type="ECO:0000256" key="7">
    <source>
        <dbReference type="ARBA" id="ARBA00022989"/>
    </source>
</evidence>
<dbReference type="OMA" id="LHCMKYP"/>
<sequence length="342" mass="40211">MKNIAFAVTTLLLTCEFLVYYIVLLLNCNYPNLGESDHSLKVLFLADTHLLGSRNGHWFDKLRREWQMHRSFQTAVQLFSPDAIFILGDIFDEGKWCSDREFEYYKERFNSLFYVNKEKLFVLQGNHDIGFHFASRPHLNERFKNAFEGTKAVRKLTLDGIVFVLVNSMAFDRTDKCFLCKEGENELNRVNKSLNPKSEPQPILLQHFPLYRSSDAECEEFDEELEDRESLFREGYDCLSQKSTDYLMNMINPRLVLTGHTHHGCHFRRANDVLEITVPSFSWRNKNTPSFYLAKISQQDFSLEKCSLPPEDTVINLYCLGITLIVIYITYSRCRRRNRWIT</sequence>
<dbReference type="InterPro" id="IPR033308">
    <property type="entry name" value="PGAP5/Cdc1/Ted1"/>
</dbReference>
<keyword evidence="8 10" id="KW-0472">Membrane</keyword>
<organism evidence="12">
    <name type="scientific">Lepeophtheirus salmonis</name>
    <name type="common">Salmon louse</name>
    <name type="synonym">Caligus salmonis</name>
    <dbReference type="NCBI Taxonomy" id="72036"/>
    <lineage>
        <taxon>Eukaryota</taxon>
        <taxon>Metazoa</taxon>
        <taxon>Ecdysozoa</taxon>
        <taxon>Arthropoda</taxon>
        <taxon>Crustacea</taxon>
        <taxon>Multicrustacea</taxon>
        <taxon>Hexanauplia</taxon>
        <taxon>Copepoda</taxon>
        <taxon>Siphonostomatoida</taxon>
        <taxon>Caligidae</taxon>
        <taxon>Lepeophtheirus</taxon>
    </lineage>
</organism>
<dbReference type="GO" id="GO:0046872">
    <property type="term" value="F:metal ion binding"/>
    <property type="evidence" value="ECO:0007669"/>
    <property type="project" value="UniProtKB-KW"/>
</dbReference>
<dbReference type="Pfam" id="PF00149">
    <property type="entry name" value="Metallophos"/>
    <property type="match status" value="1"/>
</dbReference>
<keyword evidence="9" id="KW-0464">Manganese</keyword>
<keyword evidence="6" id="KW-0378">Hydrolase</keyword>
<comment type="cofactor">
    <cofactor evidence="1">
        <name>Mn(2+)</name>
        <dbReference type="ChEBI" id="CHEBI:29035"/>
    </cofactor>
</comment>
<dbReference type="PANTHER" id="PTHR13315">
    <property type="entry name" value="METALLO PHOSPHOESTERASE RELATED"/>
    <property type="match status" value="1"/>
</dbReference>
<comment type="similarity">
    <text evidence="3">Belongs to the metallophosphoesterase superfamily. MPPE1 family.</text>
</comment>
<dbReference type="GO" id="GO:0016787">
    <property type="term" value="F:hydrolase activity"/>
    <property type="evidence" value="ECO:0007669"/>
    <property type="project" value="UniProtKB-KW"/>
</dbReference>
<reference evidence="12" key="1">
    <citation type="submission" date="2014-05" db="EMBL/GenBank/DDBJ databases">
        <authorList>
            <person name="Chronopoulou M."/>
        </authorList>
    </citation>
    <scope>NUCLEOTIDE SEQUENCE</scope>
    <source>
        <tissue evidence="12">Whole organism</tissue>
    </source>
</reference>
<evidence type="ECO:0000256" key="6">
    <source>
        <dbReference type="ARBA" id="ARBA00022801"/>
    </source>
</evidence>
<keyword evidence="5" id="KW-0479">Metal-binding</keyword>
<evidence type="ECO:0000256" key="9">
    <source>
        <dbReference type="ARBA" id="ARBA00023211"/>
    </source>
</evidence>
<protein>
    <submittedName>
        <fullName evidence="12">Metallophosphoesterase 1like [Nasonia vitripennis]</fullName>
    </submittedName>
</protein>
<evidence type="ECO:0000256" key="3">
    <source>
        <dbReference type="ARBA" id="ARBA00008895"/>
    </source>
</evidence>
<evidence type="ECO:0000256" key="10">
    <source>
        <dbReference type="SAM" id="Phobius"/>
    </source>
</evidence>
<dbReference type="InterPro" id="IPR004843">
    <property type="entry name" value="Calcineurin-like_PHP"/>
</dbReference>
<dbReference type="GO" id="GO:0006506">
    <property type="term" value="P:GPI anchor biosynthetic process"/>
    <property type="evidence" value="ECO:0007669"/>
    <property type="project" value="InterPro"/>
</dbReference>
<evidence type="ECO:0000313" key="12">
    <source>
        <dbReference type="EMBL" id="CDW41263.1"/>
    </source>
</evidence>
<dbReference type="InterPro" id="IPR029052">
    <property type="entry name" value="Metallo-depent_PP-like"/>
</dbReference>
<dbReference type="EMBL" id="HACA01023902">
    <property type="protein sequence ID" value="CDW41263.1"/>
    <property type="molecule type" value="Transcribed_RNA"/>
</dbReference>
<accession>A0A0K2USL0</accession>
<proteinExistence type="inferred from homology"/>
<comment type="subcellular location">
    <subcellularLocation>
        <location evidence="2">Membrane</location>
        <topology evidence="2">Multi-pass membrane protein</topology>
    </subcellularLocation>
</comment>
<dbReference type="OrthoDB" id="9984693at2759"/>
<dbReference type="SUPFAM" id="SSF56300">
    <property type="entry name" value="Metallo-dependent phosphatases"/>
    <property type="match status" value="1"/>
</dbReference>
<evidence type="ECO:0000256" key="8">
    <source>
        <dbReference type="ARBA" id="ARBA00023136"/>
    </source>
</evidence>
<evidence type="ECO:0000256" key="5">
    <source>
        <dbReference type="ARBA" id="ARBA00022723"/>
    </source>
</evidence>
<name>A0A0K2USL0_LEPSM</name>
<dbReference type="AlphaFoldDB" id="A0A0K2USL0"/>
<evidence type="ECO:0000256" key="2">
    <source>
        <dbReference type="ARBA" id="ARBA00004141"/>
    </source>
</evidence>
<keyword evidence="7 10" id="KW-1133">Transmembrane helix</keyword>
<dbReference type="GO" id="GO:0016020">
    <property type="term" value="C:membrane"/>
    <property type="evidence" value="ECO:0007669"/>
    <property type="project" value="UniProtKB-SubCell"/>
</dbReference>
<evidence type="ECO:0000259" key="11">
    <source>
        <dbReference type="Pfam" id="PF00149"/>
    </source>
</evidence>
<evidence type="ECO:0000256" key="1">
    <source>
        <dbReference type="ARBA" id="ARBA00001936"/>
    </source>
</evidence>